<accession>E0S7Y1</accession>
<gene>
    <name evidence="2" type="ORF">Eint_070520</name>
</gene>
<organism evidence="2 3">
    <name type="scientific">Encephalitozoon intestinalis (strain ATCC 50506)</name>
    <name type="common">Microsporidian parasite</name>
    <name type="synonym">Septata intestinalis</name>
    <dbReference type="NCBI Taxonomy" id="876142"/>
    <lineage>
        <taxon>Eukaryota</taxon>
        <taxon>Fungi</taxon>
        <taxon>Fungi incertae sedis</taxon>
        <taxon>Microsporidia</taxon>
        <taxon>Unikaryonidae</taxon>
        <taxon>Encephalitozoon</taxon>
    </lineage>
</organism>
<feature type="compositionally biased region" description="Low complexity" evidence="1">
    <location>
        <begin position="107"/>
        <end position="117"/>
    </location>
</feature>
<dbReference type="VEuPathDB" id="MicrosporidiaDB:Eint_070520"/>
<dbReference type="RefSeq" id="XP_003073176.1">
    <property type="nucleotide sequence ID" value="XM_003073130.1"/>
</dbReference>
<reference evidence="2 3" key="1">
    <citation type="journal article" date="2010" name="Nat. Commun.">
        <title>The complete sequence of the smallest known nuclear genome from the microsporidian Encephalitozoon intestinalis.</title>
        <authorList>
            <person name="Corradi N."/>
            <person name="Pombert J.-F."/>
            <person name="Farinelli L."/>
            <person name="Didier E.S."/>
            <person name="Keeling P.J."/>
        </authorList>
    </citation>
    <scope>NUCLEOTIDE SEQUENCE [LARGE SCALE GENOMIC DNA]</scope>
    <source>
        <strain evidence="2 3">ATCC 50506</strain>
    </source>
</reference>
<dbReference type="KEGG" id="ein:Eint_070520"/>
<keyword evidence="3" id="KW-1185">Reference proteome</keyword>
<dbReference type="GeneID" id="9697994"/>
<sequence>MKEAEEFPRNSLTSRKACVYTISHAMGLYGEHRKQILRELAVREVQKRITNKILGRKDDDFDLIFLKSRHDTSMDGVCCMSSDDECFSSSKQMEDQDETEAQPLHHSSSSSLGSSSEAKSKSGKSKGFKRFIDLEAKTSEDGESSYEEDGGDSDALSFIASSDEDYEEPSKKHNHDMLEINRNILRKLKKRFIRKPRNRVFFGEEDYTEKASSEEAIEDEDMDVSENTVEDIVESFVFPKEEVEYPPEARCSFTKSEQVEFVEDIKIAEKKLGEGQYTWDSGANGGK</sequence>
<dbReference type="OrthoDB" id="2194467at2759"/>
<protein>
    <submittedName>
        <fullName evidence="2">Uncharacterized protein</fullName>
    </submittedName>
</protein>
<dbReference type="EMBL" id="CP001948">
    <property type="protein sequence ID" value="ADM11816.1"/>
    <property type="molecule type" value="Genomic_DNA"/>
</dbReference>
<evidence type="ECO:0000256" key="1">
    <source>
        <dbReference type="SAM" id="MobiDB-lite"/>
    </source>
</evidence>
<reference evidence="2 3" key="2">
    <citation type="journal article" date="2012" name="Proc. Natl. Acad. Sci. U.S.A.">
        <title>Gain and loss of multiple functionally related, horizontally transferred genes in the reduced genomes of two microsporidian parasites.</title>
        <authorList>
            <person name="Pombert J.-F."/>
            <person name="Selman M."/>
            <person name="Burki F."/>
            <person name="Bardell F.T."/>
            <person name="Farinelli L."/>
            <person name="Solter L.F."/>
            <person name="Whitman D.W."/>
            <person name="Weiss L.M."/>
            <person name="Corradi N."/>
            <person name="Keeling P.J."/>
        </authorList>
    </citation>
    <scope>NUCLEOTIDE SEQUENCE [LARGE SCALE GENOMIC DNA]</scope>
    <source>
        <strain evidence="2 3">ATCC 50506</strain>
    </source>
</reference>
<proteinExistence type="predicted"/>
<dbReference type="Proteomes" id="UP000002313">
    <property type="component" value="Chromosome VII"/>
</dbReference>
<dbReference type="HOGENOM" id="CLU_980145_0_0_1"/>
<evidence type="ECO:0000313" key="2">
    <source>
        <dbReference type="EMBL" id="ADM11816.1"/>
    </source>
</evidence>
<name>E0S7Y1_ENCIT</name>
<dbReference type="AlphaFoldDB" id="E0S7Y1"/>
<evidence type="ECO:0000313" key="3">
    <source>
        <dbReference type="Proteomes" id="UP000002313"/>
    </source>
</evidence>
<feature type="region of interest" description="Disordered" evidence="1">
    <location>
        <begin position="89"/>
        <end position="124"/>
    </location>
</feature>